<dbReference type="Proteomes" id="UP001432000">
    <property type="component" value="Chromosome"/>
</dbReference>
<protein>
    <submittedName>
        <fullName evidence="1">DUF4192 domain-containing protein</fullName>
    </submittedName>
</protein>
<evidence type="ECO:0000313" key="1">
    <source>
        <dbReference type="EMBL" id="WXG70946.1"/>
    </source>
</evidence>
<organism evidence="1 2">
    <name type="scientific">Rhodococcus sovatensis</name>
    <dbReference type="NCBI Taxonomy" id="1805840"/>
    <lineage>
        <taxon>Bacteria</taxon>
        <taxon>Bacillati</taxon>
        <taxon>Actinomycetota</taxon>
        <taxon>Actinomycetes</taxon>
        <taxon>Mycobacteriales</taxon>
        <taxon>Nocardiaceae</taxon>
        <taxon>Rhodococcus</taxon>
    </lineage>
</organism>
<reference evidence="1 2" key="1">
    <citation type="submission" date="2024-03" db="EMBL/GenBank/DDBJ databases">
        <title>Natural products discovery in diverse microorganisms through a two-stage MS feature dereplication strategy.</title>
        <authorList>
            <person name="Zhang R."/>
        </authorList>
    </citation>
    <scope>NUCLEOTIDE SEQUENCE [LARGE SCALE GENOMIC DNA]</scope>
    <source>
        <strain evidence="1 2">18930</strain>
    </source>
</reference>
<dbReference type="RefSeq" id="WP_338892681.1">
    <property type="nucleotide sequence ID" value="NZ_CP147846.1"/>
</dbReference>
<name>A0ABZ2PTA9_9NOCA</name>
<gene>
    <name evidence="1" type="ORF">WDS16_10890</name>
</gene>
<keyword evidence="2" id="KW-1185">Reference proteome</keyword>
<dbReference type="EMBL" id="CP147846">
    <property type="protein sequence ID" value="WXG70946.1"/>
    <property type="molecule type" value="Genomic_DNA"/>
</dbReference>
<dbReference type="InterPro" id="IPR025447">
    <property type="entry name" value="DUF4192"/>
</dbReference>
<sequence length="374" mass="40308">MTTHSDTHSPMPEGVSGPGDLLAAIPAFLGFTPHRSLVVICLDNTMGGGPTIGMVMRHDLKLPEPMRDEHQLWGRVSADMADVTAHFAEICARDDVRGALALIVDDRARASDKSARTDQHCRAIARRLARDLRDRGTELTQVYLTTEIACGSRWWTAFGPAESGTIPDPTTSPVTLAYMLEGRGVHESRDRLAEAIGPVDSAVSRTVEGLLRSGRSRDRGSDRMRLDAILSRIAMWGASSPDRPAVVALPAETIAEFGLALRNVMVRDSLLAITLTGFADFAEQLWSYLMRNLPAPERACPATLLGFSAYARGEGALATAALDIALDADPDYSLAQLLDRSLLAGARPTMIREVALSGYAVAELCGVRLPPPLE</sequence>
<dbReference type="Pfam" id="PF13830">
    <property type="entry name" value="DUF4192"/>
    <property type="match status" value="1"/>
</dbReference>
<evidence type="ECO:0000313" key="2">
    <source>
        <dbReference type="Proteomes" id="UP001432000"/>
    </source>
</evidence>
<proteinExistence type="predicted"/>
<accession>A0ABZ2PTA9</accession>